<reference evidence="1" key="1">
    <citation type="journal article" date="2020" name="Stud. Mycol.">
        <title>101 Dothideomycetes genomes: a test case for predicting lifestyles and emergence of pathogens.</title>
        <authorList>
            <person name="Haridas S."/>
            <person name="Albert R."/>
            <person name="Binder M."/>
            <person name="Bloem J."/>
            <person name="Labutti K."/>
            <person name="Salamov A."/>
            <person name="Andreopoulos B."/>
            <person name="Baker S."/>
            <person name="Barry K."/>
            <person name="Bills G."/>
            <person name="Bluhm B."/>
            <person name="Cannon C."/>
            <person name="Castanera R."/>
            <person name="Culley D."/>
            <person name="Daum C."/>
            <person name="Ezra D."/>
            <person name="Gonzalez J."/>
            <person name="Henrissat B."/>
            <person name="Kuo A."/>
            <person name="Liang C."/>
            <person name="Lipzen A."/>
            <person name="Lutzoni F."/>
            <person name="Magnuson J."/>
            <person name="Mondo S."/>
            <person name="Nolan M."/>
            <person name="Ohm R."/>
            <person name="Pangilinan J."/>
            <person name="Park H.-J."/>
            <person name="Ramirez L."/>
            <person name="Alfaro M."/>
            <person name="Sun H."/>
            <person name="Tritt A."/>
            <person name="Yoshinaga Y."/>
            <person name="Zwiers L.-H."/>
            <person name="Turgeon B."/>
            <person name="Goodwin S."/>
            <person name="Spatafora J."/>
            <person name="Crous P."/>
            <person name="Grigoriev I."/>
        </authorList>
    </citation>
    <scope>NUCLEOTIDE SEQUENCE</scope>
    <source>
        <strain evidence="1">CBS 123094</strain>
    </source>
</reference>
<dbReference type="EMBL" id="ML977567">
    <property type="protein sequence ID" value="KAF2004446.1"/>
    <property type="molecule type" value="Genomic_DNA"/>
</dbReference>
<dbReference type="AlphaFoldDB" id="A0A6A5X1U4"/>
<dbReference type="Proteomes" id="UP000799779">
    <property type="component" value="Unassembled WGS sequence"/>
</dbReference>
<accession>A0A6A5X1U4</accession>
<keyword evidence="2" id="KW-1185">Reference proteome</keyword>
<proteinExistence type="predicted"/>
<protein>
    <submittedName>
        <fullName evidence="1">Uncharacterized protein</fullName>
    </submittedName>
</protein>
<sequence length="232" mass="25840">MEIVRILSWHMHHAADSRTLPKDTRLSIGVRNALLLAVDEMHSCPYTGHSSCGFTDNIREFLPDSGIQPSRACKFMLHAHVKAAGRARIASIKSVVKTSTIHEEMNAPRECKNQSRVTERVQCKGGDFKEEGQWVHGLNEPTASLLRGLRGPCRCINGAATGLIQGSRYPPGSRMQQHARSMSADTHWVSILQYQERWSVPQSVHFATVTQSKEAPRRGKAADRWCLSLTSS</sequence>
<evidence type="ECO:0000313" key="1">
    <source>
        <dbReference type="EMBL" id="KAF2004446.1"/>
    </source>
</evidence>
<evidence type="ECO:0000313" key="2">
    <source>
        <dbReference type="Proteomes" id="UP000799779"/>
    </source>
</evidence>
<organism evidence="1 2">
    <name type="scientific">Amniculicola lignicola CBS 123094</name>
    <dbReference type="NCBI Taxonomy" id="1392246"/>
    <lineage>
        <taxon>Eukaryota</taxon>
        <taxon>Fungi</taxon>
        <taxon>Dikarya</taxon>
        <taxon>Ascomycota</taxon>
        <taxon>Pezizomycotina</taxon>
        <taxon>Dothideomycetes</taxon>
        <taxon>Pleosporomycetidae</taxon>
        <taxon>Pleosporales</taxon>
        <taxon>Amniculicolaceae</taxon>
        <taxon>Amniculicola</taxon>
    </lineage>
</organism>
<name>A0A6A5X1U4_9PLEO</name>
<gene>
    <name evidence="1" type="ORF">P154DRAFT_572106</name>
</gene>